<protein>
    <submittedName>
        <fullName evidence="2">SFRICE_017319</fullName>
    </submittedName>
</protein>
<keyword evidence="1" id="KW-0732">Signal</keyword>
<sequence length="603" mass="67854">MAKIVSILMLVVAVITVQGQAPEYAEVIKAAKAGNWDQVQELEQPYDEVQASYNEDDELNSNLGKQAGWKPPLFDSLRDLKPENGGHVYGEAEYAYHSASNVNGKTTEHNAGHKIINEDGRVKEFDFTPSTSHAPLLQSLVSSLGQKAADFAASDYHYQYGGSVAGKPNFAAQKLSNNVQQDYYPRNSAVVPIPPKKLNDSTKPQDVEYEYVLTSGTEDDKPPREINVSEENKYNTQHEAEQNNEIAQADQTYNEAGKEEKYKDGLKYLIDIEEPPEAKPVTTNDNNTPTPFKSTVTTTEPKFLLRVADVAIERVKRLTTTVQPDDYMYNVAPRSLEDGVMVTSTDRNKENKIKNSYKDTPILIPFEEKPIYKAAPITPRTTDVPTPSRLPIENLFSNIDYMAEPAVTGKSMIKFDDQNQEKNQNVTTVTRKKSKMSDADYIAYVASAIEDRLDQISQQLDKTDFNKLNSEIFSTTKKTTKKERSQKFLEEKPLFSHSFDKKFAYKNSSSYLDTKKPEHIQRKQFRASTSEAYSSLTFTNVRDLKPPQGGHVYGEAQYAYHTATNINGQKTEDAGGHKIINNDGKVKEFDFTPKPKFGPVSYF</sequence>
<organism evidence="2">
    <name type="scientific">Spodoptera frugiperda</name>
    <name type="common">Fall armyworm</name>
    <dbReference type="NCBI Taxonomy" id="7108"/>
    <lineage>
        <taxon>Eukaryota</taxon>
        <taxon>Metazoa</taxon>
        <taxon>Ecdysozoa</taxon>
        <taxon>Arthropoda</taxon>
        <taxon>Hexapoda</taxon>
        <taxon>Insecta</taxon>
        <taxon>Pterygota</taxon>
        <taxon>Neoptera</taxon>
        <taxon>Endopterygota</taxon>
        <taxon>Lepidoptera</taxon>
        <taxon>Glossata</taxon>
        <taxon>Ditrysia</taxon>
        <taxon>Noctuoidea</taxon>
        <taxon>Noctuidae</taxon>
        <taxon>Amphipyrinae</taxon>
        <taxon>Spodoptera</taxon>
    </lineage>
</organism>
<accession>A0A2H1WHJ8</accession>
<reference evidence="2" key="1">
    <citation type="submission" date="2016-07" db="EMBL/GenBank/DDBJ databases">
        <authorList>
            <person name="Bretaudeau A."/>
        </authorList>
    </citation>
    <scope>NUCLEOTIDE SEQUENCE</scope>
    <source>
        <strain evidence="2">Rice</strain>
        <tissue evidence="2">Whole body</tissue>
    </source>
</reference>
<evidence type="ECO:0000256" key="1">
    <source>
        <dbReference type="SAM" id="SignalP"/>
    </source>
</evidence>
<proteinExistence type="predicted"/>
<dbReference type="EMBL" id="ODYU01008655">
    <property type="protein sequence ID" value="SOQ52426.1"/>
    <property type="molecule type" value="Genomic_DNA"/>
</dbReference>
<gene>
    <name evidence="2" type="ORF">SFRICE_017319</name>
</gene>
<feature type="signal peptide" evidence="1">
    <location>
        <begin position="1"/>
        <end position="19"/>
    </location>
</feature>
<evidence type="ECO:0000313" key="2">
    <source>
        <dbReference type="EMBL" id="SOQ52426.1"/>
    </source>
</evidence>
<name>A0A2H1WHJ8_SPOFR</name>
<dbReference type="AlphaFoldDB" id="A0A2H1WHJ8"/>
<feature type="chain" id="PRO_5013884012" evidence="1">
    <location>
        <begin position="20"/>
        <end position="603"/>
    </location>
</feature>